<dbReference type="InterPro" id="IPR011527">
    <property type="entry name" value="ABC1_TM_dom"/>
</dbReference>
<feature type="transmembrane region" description="Helical" evidence="8">
    <location>
        <begin position="163"/>
        <end position="184"/>
    </location>
</feature>
<keyword evidence="7 8" id="KW-0472">Membrane</keyword>
<name>A0A1G8MTR3_9LACT</name>
<reference evidence="11 12" key="1">
    <citation type="submission" date="2017-09" db="EMBL/GenBank/DDBJ databases">
        <title>Bacterial strain isolated from the female urinary microbiota.</title>
        <authorList>
            <person name="Thomas-White K."/>
            <person name="Kumar N."/>
            <person name="Forster S."/>
            <person name="Putonti C."/>
            <person name="Lawley T."/>
            <person name="Wolfe A.J."/>
        </authorList>
    </citation>
    <scope>NUCLEOTIDE SEQUENCE [LARGE SCALE GENOMIC DNA]</scope>
    <source>
        <strain evidence="11 12">UMB0852</strain>
    </source>
</reference>
<evidence type="ECO:0000259" key="9">
    <source>
        <dbReference type="PROSITE" id="PS50893"/>
    </source>
</evidence>
<dbReference type="OrthoDB" id="9770415at2"/>
<protein>
    <submittedName>
        <fullName evidence="11">ABC transporter ATP-binding protein</fullName>
    </submittedName>
</protein>
<dbReference type="InterPro" id="IPR003593">
    <property type="entry name" value="AAA+_ATPase"/>
</dbReference>
<comment type="caution">
    <text evidence="11">The sequence shown here is derived from an EMBL/GenBank/DDBJ whole genome shotgun (WGS) entry which is preliminary data.</text>
</comment>
<dbReference type="PROSITE" id="PS50893">
    <property type="entry name" value="ABC_TRANSPORTER_2"/>
    <property type="match status" value="1"/>
</dbReference>
<dbReference type="PANTHER" id="PTHR43394">
    <property type="entry name" value="ATP-DEPENDENT PERMEASE MDL1, MITOCHONDRIAL"/>
    <property type="match status" value="1"/>
</dbReference>
<sequence>MEQTNQSTFKRFISLLLTSKGWASLAVIGSIIQAGITIYIPVLLGRAVNVVVTKGMVDFVQLKYILMQMILLTLINTAIQWLNPWIYNRITFNMTQRLRDQMMHKLHHAPLSYIDQQPIGQLVSRMITDTEQLADGTLMIFNQFLLGVLTILMMMVSMLRLDLLMMLLVVGLTPLSLFAARFIAKRSYLLFREQLSKRGDLGQVIEENIQQQDVVRLFSYQQPVVDRFKKQNEDYSSTTLQAIFYSSTTNPTTRFINALIYGLITFVGATRIINGQFTIGELVTFLNYATQYTKPFNDVSNVLAELQSALASVERIFDILDEPEEKETSQAQLDLSKVEGEVDFNHVDFSYVPGQELIQDFNLHVEPGQTVAIVGPTGAGKSTLINLLMRFYPVNSGSIELDGYSIEDYTRNSVRQAFGMVLQETWLKVGTIHDNIAYGNPTMSREEVIEAAKQAHAHHFISQLPDGYDTVLGGDDSMLSQGEQQLLSIARVFAALPHILILDEATSSIDTRTELLIQDAFSRLMEGKTSFIIAHRLSTIQSADIILVLKDGQVIEQGNHETLMNKKGFYYEMQSSRG</sequence>
<gene>
    <name evidence="11" type="ORF">CJ205_01985</name>
</gene>
<dbReference type="AlphaFoldDB" id="A0A1G8MTR3"/>
<dbReference type="InterPro" id="IPR027417">
    <property type="entry name" value="P-loop_NTPase"/>
</dbReference>
<keyword evidence="12" id="KW-1185">Reference proteome</keyword>
<dbReference type="GO" id="GO:0005524">
    <property type="term" value="F:ATP binding"/>
    <property type="evidence" value="ECO:0007669"/>
    <property type="project" value="UniProtKB-KW"/>
</dbReference>
<dbReference type="SUPFAM" id="SSF52540">
    <property type="entry name" value="P-loop containing nucleoside triphosphate hydrolases"/>
    <property type="match status" value="1"/>
</dbReference>
<evidence type="ECO:0000259" key="10">
    <source>
        <dbReference type="PROSITE" id="PS50929"/>
    </source>
</evidence>
<keyword evidence="5 11" id="KW-0067">ATP-binding</keyword>
<evidence type="ECO:0000256" key="3">
    <source>
        <dbReference type="ARBA" id="ARBA00022692"/>
    </source>
</evidence>
<dbReference type="Gene3D" id="3.40.50.300">
    <property type="entry name" value="P-loop containing nucleotide triphosphate hydrolases"/>
    <property type="match status" value="1"/>
</dbReference>
<feature type="domain" description="ABC transmembrane type-1" evidence="10">
    <location>
        <begin position="25"/>
        <end position="308"/>
    </location>
</feature>
<comment type="subcellular location">
    <subcellularLocation>
        <location evidence="1">Cell membrane</location>
        <topology evidence="1">Multi-pass membrane protein</topology>
    </subcellularLocation>
</comment>
<dbReference type="EMBL" id="PNHE01000005">
    <property type="protein sequence ID" value="PMC58840.1"/>
    <property type="molecule type" value="Genomic_DNA"/>
</dbReference>
<dbReference type="GO" id="GO:0005886">
    <property type="term" value="C:plasma membrane"/>
    <property type="evidence" value="ECO:0007669"/>
    <property type="project" value="UniProtKB-SubCell"/>
</dbReference>
<dbReference type="Pfam" id="PF00664">
    <property type="entry name" value="ABC_membrane"/>
    <property type="match status" value="1"/>
</dbReference>
<proteinExistence type="predicted"/>
<keyword evidence="6 8" id="KW-1133">Transmembrane helix</keyword>
<accession>A0A1G8MTR3</accession>
<feature type="domain" description="ABC transporter" evidence="9">
    <location>
        <begin position="342"/>
        <end position="576"/>
    </location>
</feature>
<feature type="transmembrane region" description="Helical" evidence="8">
    <location>
        <begin position="133"/>
        <end position="157"/>
    </location>
</feature>
<evidence type="ECO:0000256" key="8">
    <source>
        <dbReference type="SAM" id="Phobius"/>
    </source>
</evidence>
<dbReference type="GO" id="GO:0015421">
    <property type="term" value="F:ABC-type oligopeptide transporter activity"/>
    <property type="evidence" value="ECO:0007669"/>
    <property type="project" value="TreeGrafter"/>
</dbReference>
<dbReference type="InterPro" id="IPR036640">
    <property type="entry name" value="ABC1_TM_sf"/>
</dbReference>
<dbReference type="Proteomes" id="UP000235682">
    <property type="component" value="Unassembled WGS sequence"/>
</dbReference>
<dbReference type="Pfam" id="PF00005">
    <property type="entry name" value="ABC_tran"/>
    <property type="match status" value="1"/>
</dbReference>
<dbReference type="InterPro" id="IPR039421">
    <property type="entry name" value="Type_1_exporter"/>
</dbReference>
<feature type="transmembrane region" description="Helical" evidence="8">
    <location>
        <begin position="64"/>
        <end position="87"/>
    </location>
</feature>
<organism evidence="11 12">
    <name type="scientific">Dolosicoccus paucivorans</name>
    <dbReference type="NCBI Taxonomy" id="84521"/>
    <lineage>
        <taxon>Bacteria</taxon>
        <taxon>Bacillati</taxon>
        <taxon>Bacillota</taxon>
        <taxon>Bacilli</taxon>
        <taxon>Lactobacillales</taxon>
        <taxon>Aerococcaceae</taxon>
        <taxon>Dolosicoccus</taxon>
    </lineage>
</organism>
<dbReference type="InterPro" id="IPR017871">
    <property type="entry name" value="ABC_transporter-like_CS"/>
</dbReference>
<dbReference type="STRING" id="84521.SAMN04487994_10377"/>
<evidence type="ECO:0000256" key="7">
    <source>
        <dbReference type="ARBA" id="ARBA00023136"/>
    </source>
</evidence>
<evidence type="ECO:0000313" key="11">
    <source>
        <dbReference type="EMBL" id="PMC58840.1"/>
    </source>
</evidence>
<dbReference type="GO" id="GO:0016887">
    <property type="term" value="F:ATP hydrolysis activity"/>
    <property type="evidence" value="ECO:0007669"/>
    <property type="project" value="InterPro"/>
</dbReference>
<dbReference type="SUPFAM" id="SSF90123">
    <property type="entry name" value="ABC transporter transmembrane region"/>
    <property type="match status" value="1"/>
</dbReference>
<dbReference type="InterPro" id="IPR003439">
    <property type="entry name" value="ABC_transporter-like_ATP-bd"/>
</dbReference>
<dbReference type="CDD" id="cd03254">
    <property type="entry name" value="ABCC_Glucan_exporter_like"/>
    <property type="match status" value="1"/>
</dbReference>
<evidence type="ECO:0000256" key="6">
    <source>
        <dbReference type="ARBA" id="ARBA00022989"/>
    </source>
</evidence>
<feature type="transmembrane region" description="Helical" evidence="8">
    <location>
        <begin position="21"/>
        <end position="44"/>
    </location>
</feature>
<evidence type="ECO:0000256" key="2">
    <source>
        <dbReference type="ARBA" id="ARBA00022448"/>
    </source>
</evidence>
<dbReference type="FunFam" id="3.40.50.300:FF:000287">
    <property type="entry name" value="Multidrug ABC transporter ATP-binding protein"/>
    <property type="match status" value="1"/>
</dbReference>
<keyword evidence="3 8" id="KW-0812">Transmembrane</keyword>
<dbReference type="Gene3D" id="1.20.1560.10">
    <property type="entry name" value="ABC transporter type 1, transmembrane domain"/>
    <property type="match status" value="1"/>
</dbReference>
<dbReference type="CDD" id="cd18547">
    <property type="entry name" value="ABC_6TM_Tm288_like"/>
    <property type="match status" value="1"/>
</dbReference>
<dbReference type="PROSITE" id="PS50929">
    <property type="entry name" value="ABC_TM1F"/>
    <property type="match status" value="1"/>
</dbReference>
<evidence type="ECO:0000256" key="1">
    <source>
        <dbReference type="ARBA" id="ARBA00004651"/>
    </source>
</evidence>
<keyword evidence="2" id="KW-0813">Transport</keyword>
<evidence type="ECO:0000313" key="12">
    <source>
        <dbReference type="Proteomes" id="UP000235682"/>
    </source>
</evidence>
<evidence type="ECO:0000256" key="5">
    <source>
        <dbReference type="ARBA" id="ARBA00022840"/>
    </source>
</evidence>
<dbReference type="PROSITE" id="PS00211">
    <property type="entry name" value="ABC_TRANSPORTER_1"/>
    <property type="match status" value="1"/>
</dbReference>
<dbReference type="RefSeq" id="WP_092085873.1">
    <property type="nucleotide sequence ID" value="NZ_FNEL01000037.1"/>
</dbReference>
<dbReference type="PANTHER" id="PTHR43394:SF1">
    <property type="entry name" value="ATP-BINDING CASSETTE SUB-FAMILY B MEMBER 10, MITOCHONDRIAL"/>
    <property type="match status" value="1"/>
</dbReference>
<evidence type="ECO:0000256" key="4">
    <source>
        <dbReference type="ARBA" id="ARBA00022741"/>
    </source>
</evidence>
<keyword evidence="4" id="KW-0547">Nucleotide-binding</keyword>
<dbReference type="SMART" id="SM00382">
    <property type="entry name" value="AAA"/>
    <property type="match status" value="1"/>
</dbReference>